<keyword evidence="2" id="KW-0732">Signal</keyword>
<dbReference type="NCBIfam" id="TIGR04559">
    <property type="entry name" value="SoxH_rel_PQQ_2"/>
    <property type="match status" value="1"/>
</dbReference>
<dbReference type="SMART" id="SM00849">
    <property type="entry name" value="Lactamase_B"/>
    <property type="match status" value="1"/>
</dbReference>
<organism evidence="4 5">
    <name type="scientific">Methylocystis heyeri</name>
    <dbReference type="NCBI Taxonomy" id="391905"/>
    <lineage>
        <taxon>Bacteria</taxon>
        <taxon>Pseudomonadati</taxon>
        <taxon>Pseudomonadota</taxon>
        <taxon>Alphaproteobacteria</taxon>
        <taxon>Hyphomicrobiales</taxon>
        <taxon>Methylocystaceae</taxon>
        <taxon>Methylocystis</taxon>
    </lineage>
</organism>
<dbReference type="InterPro" id="IPR050855">
    <property type="entry name" value="NDM-1-like"/>
</dbReference>
<dbReference type="PANTHER" id="PTHR42951">
    <property type="entry name" value="METALLO-BETA-LACTAMASE DOMAIN-CONTAINING"/>
    <property type="match status" value="1"/>
</dbReference>
<comment type="similarity">
    <text evidence="1">Belongs to the metallo-beta-lactamase superfamily. Class-B beta-lactamase family.</text>
</comment>
<evidence type="ECO:0000256" key="2">
    <source>
        <dbReference type="SAM" id="SignalP"/>
    </source>
</evidence>
<gene>
    <name evidence="4" type="ORF">H2LOC_017610</name>
</gene>
<accession>A0A6B8KG26</accession>
<dbReference type="Proteomes" id="UP000309061">
    <property type="component" value="Chromosome"/>
</dbReference>
<protein>
    <submittedName>
        <fullName evidence="4">Quinoprotein relay system zinc metallohydrolase 2</fullName>
    </submittedName>
</protein>
<dbReference type="SUPFAM" id="SSF56281">
    <property type="entry name" value="Metallo-hydrolase/oxidoreductase"/>
    <property type="match status" value="1"/>
</dbReference>
<sequence>MLRCVILALVFVLASVRLASTAEFELREIAPGVFAHQGRTALMSEQNLGDIANLGAVVGERAVAVIDTGGSPAEAKMFLAALQQKTAKPIRYVINTHAHPDHVFGNGVFAGPGVEFVGHKNLPRALAARGPHYRESFRDAMGKEIEDVRIIEPNILVEDRLTLDLGGRKLLLQAWRTAHSDCDLTAFDEQSGVLFAGDLLFLKHVPIVDGSLLGFLQVADALAKIPASRVVPGHGPLAAQWPQALESERAYLERLTGDLRAAIKKGDNVSDAAQAAGQTERGAWSLFEDYNARNATAGFAELEWETP</sequence>
<dbReference type="InterPro" id="IPR036866">
    <property type="entry name" value="RibonucZ/Hydroxyglut_hydro"/>
</dbReference>
<evidence type="ECO:0000313" key="5">
    <source>
        <dbReference type="Proteomes" id="UP000309061"/>
    </source>
</evidence>
<dbReference type="KEGG" id="mhey:H2LOC_017610"/>
<dbReference type="AlphaFoldDB" id="A0A6B8KG26"/>
<dbReference type="Gene3D" id="3.60.15.10">
    <property type="entry name" value="Ribonuclease Z/Hydroxyacylglutathione hydrolase-like"/>
    <property type="match status" value="1"/>
</dbReference>
<dbReference type="GO" id="GO:0017001">
    <property type="term" value="P:antibiotic catabolic process"/>
    <property type="evidence" value="ECO:0007669"/>
    <property type="project" value="UniProtKB-ARBA"/>
</dbReference>
<proteinExistence type="inferred from homology"/>
<name>A0A6B8KG26_9HYPH</name>
<feature type="domain" description="Metallo-beta-lactamase" evidence="3">
    <location>
        <begin position="51"/>
        <end position="234"/>
    </location>
</feature>
<keyword evidence="4" id="KW-0378">Hydrolase</keyword>
<feature type="chain" id="PRO_5025689236" evidence="2">
    <location>
        <begin position="20"/>
        <end position="307"/>
    </location>
</feature>
<dbReference type="InterPro" id="IPR030829">
    <property type="entry name" value="SoxH-rel_PQQ_2"/>
</dbReference>
<dbReference type="GO" id="GO:0016787">
    <property type="term" value="F:hydrolase activity"/>
    <property type="evidence" value="ECO:0007669"/>
    <property type="project" value="UniProtKB-KW"/>
</dbReference>
<dbReference type="CDD" id="cd16282">
    <property type="entry name" value="metallo-hydrolase-like_MBL-fold"/>
    <property type="match status" value="1"/>
</dbReference>
<evidence type="ECO:0000259" key="3">
    <source>
        <dbReference type="SMART" id="SM00849"/>
    </source>
</evidence>
<dbReference type="Pfam" id="PF00753">
    <property type="entry name" value="Lactamase_B"/>
    <property type="match status" value="1"/>
</dbReference>
<dbReference type="RefSeq" id="WP_136497401.1">
    <property type="nucleotide sequence ID" value="NZ_CP046052.1"/>
</dbReference>
<evidence type="ECO:0000256" key="1">
    <source>
        <dbReference type="ARBA" id="ARBA00005250"/>
    </source>
</evidence>
<dbReference type="PANTHER" id="PTHR42951:SF4">
    <property type="entry name" value="ACYL-COENZYME A THIOESTERASE MBLAC2"/>
    <property type="match status" value="1"/>
</dbReference>
<dbReference type="InterPro" id="IPR001279">
    <property type="entry name" value="Metallo-B-lactamas"/>
</dbReference>
<evidence type="ECO:0000313" key="4">
    <source>
        <dbReference type="EMBL" id="QGM47354.1"/>
    </source>
</evidence>
<dbReference type="EMBL" id="CP046052">
    <property type="protein sequence ID" value="QGM47354.1"/>
    <property type="molecule type" value="Genomic_DNA"/>
</dbReference>
<dbReference type="OrthoDB" id="420651at2"/>
<keyword evidence="5" id="KW-1185">Reference proteome</keyword>
<reference evidence="4 5" key="1">
    <citation type="submission" date="2019-11" db="EMBL/GenBank/DDBJ databases">
        <title>The genome sequence of Methylocystis heyeri.</title>
        <authorList>
            <person name="Oshkin I.Y."/>
            <person name="Miroshnikov K."/>
            <person name="Dedysh S.N."/>
        </authorList>
    </citation>
    <scope>NUCLEOTIDE SEQUENCE [LARGE SCALE GENOMIC DNA]</scope>
    <source>
        <strain evidence="4 5">H2</strain>
    </source>
</reference>
<feature type="signal peptide" evidence="2">
    <location>
        <begin position="1"/>
        <end position="19"/>
    </location>
</feature>